<accession>A0A0H2KPK8</accession>
<dbReference type="RefSeq" id="WP_052877560.1">
    <property type="nucleotide sequence ID" value="NZ_JNBQ01000007.1"/>
</dbReference>
<dbReference type="PANTHER" id="PTHR37938">
    <property type="entry name" value="BLL0215 PROTEIN"/>
    <property type="match status" value="1"/>
</dbReference>
<dbReference type="PATRIC" id="fig|264251.5.peg.1854"/>
<dbReference type="EMBL" id="JNBQ01000007">
    <property type="protein sequence ID" value="KLN35078.1"/>
    <property type="molecule type" value="Genomic_DNA"/>
</dbReference>
<feature type="transmembrane region" description="Helical" evidence="2">
    <location>
        <begin position="57"/>
        <end position="77"/>
    </location>
</feature>
<proteinExistence type="predicted"/>
<dbReference type="AlphaFoldDB" id="A0A0H2KPK8"/>
<feature type="region of interest" description="Disordered" evidence="1">
    <location>
        <begin position="304"/>
        <end position="327"/>
    </location>
</feature>
<keyword evidence="5" id="KW-1185">Reference proteome</keyword>
<evidence type="ECO:0000256" key="2">
    <source>
        <dbReference type="SAM" id="Phobius"/>
    </source>
</evidence>
<dbReference type="PANTHER" id="PTHR37938:SF1">
    <property type="entry name" value="BLL0215 PROTEIN"/>
    <property type="match status" value="1"/>
</dbReference>
<dbReference type="InterPro" id="IPR005182">
    <property type="entry name" value="YdbS-like_PH"/>
</dbReference>
<feature type="compositionally biased region" description="Pro residues" evidence="1">
    <location>
        <begin position="192"/>
        <end position="211"/>
    </location>
</feature>
<dbReference type="Pfam" id="PF03703">
    <property type="entry name" value="bPH_2"/>
    <property type="match status" value="1"/>
</dbReference>
<feature type="transmembrane region" description="Helical" evidence="2">
    <location>
        <begin position="29"/>
        <end position="51"/>
    </location>
</feature>
<feature type="compositionally biased region" description="Basic and acidic residues" evidence="1">
    <location>
        <begin position="274"/>
        <end position="287"/>
    </location>
</feature>
<dbReference type="STRING" id="264251.FB00_09130"/>
<sequence>MARGRPRSKILDRYVLSGERVVVATRHHWGMLLEPVVTAVAGAFVVAWLVVQAGPAVGDGVLFLWWLWLILAGRLVWKVFEWRNEWFVATDKRLLLLYGLITHKVAMMPLTKVTDMNYGRSPVGRVFGYGQFLLESAGQDQALRQIDWVSHPDATYRLLCDTLFTPGSRPGTAPSSGAGQVQGGPQGAAPATIPPPGPRPPQPAEPAPVEPAPAWDGRSPAETLPPVPAPPPADQRVVVVPGRAAGESSGPTQPIPVAGPPEAAQGAAGRRERRLGGEHPAEPHDDEPGWAISGEHRATYVPVIHPRPTSTPIPKPYEPGPGRDGAP</sequence>
<evidence type="ECO:0000256" key="1">
    <source>
        <dbReference type="SAM" id="MobiDB-lite"/>
    </source>
</evidence>
<keyword evidence="2" id="KW-0812">Transmembrane</keyword>
<feature type="domain" description="YdbS-like PH" evidence="3">
    <location>
        <begin position="82"/>
        <end position="144"/>
    </location>
</feature>
<feature type="compositionally biased region" description="Pro residues" evidence="1">
    <location>
        <begin position="309"/>
        <end position="319"/>
    </location>
</feature>
<organism evidence="4 5">
    <name type="scientific">Cellulosimicrobium funkei</name>
    <dbReference type="NCBI Taxonomy" id="264251"/>
    <lineage>
        <taxon>Bacteria</taxon>
        <taxon>Bacillati</taxon>
        <taxon>Actinomycetota</taxon>
        <taxon>Actinomycetes</taxon>
        <taxon>Micrococcales</taxon>
        <taxon>Promicromonosporaceae</taxon>
        <taxon>Cellulosimicrobium</taxon>
    </lineage>
</organism>
<dbReference type="Proteomes" id="UP000035265">
    <property type="component" value="Unassembled WGS sequence"/>
</dbReference>
<feature type="compositionally biased region" description="Pro residues" evidence="1">
    <location>
        <begin position="223"/>
        <end position="233"/>
    </location>
</feature>
<evidence type="ECO:0000313" key="5">
    <source>
        <dbReference type="Proteomes" id="UP000035265"/>
    </source>
</evidence>
<gene>
    <name evidence="4" type="ORF">FB00_09130</name>
</gene>
<comment type="caution">
    <text evidence="4">The sequence shown here is derived from an EMBL/GenBank/DDBJ whole genome shotgun (WGS) entry which is preliminary data.</text>
</comment>
<evidence type="ECO:0000259" key="3">
    <source>
        <dbReference type="Pfam" id="PF03703"/>
    </source>
</evidence>
<keyword evidence="2" id="KW-1133">Transmembrane helix</keyword>
<feature type="region of interest" description="Disordered" evidence="1">
    <location>
        <begin position="167"/>
        <end position="292"/>
    </location>
</feature>
<keyword evidence="2" id="KW-0472">Membrane</keyword>
<protein>
    <recommendedName>
        <fullName evidence="3">YdbS-like PH domain-containing protein</fullName>
    </recommendedName>
</protein>
<evidence type="ECO:0000313" key="4">
    <source>
        <dbReference type="EMBL" id="KLN35078.1"/>
    </source>
</evidence>
<reference evidence="4 5" key="1">
    <citation type="submission" date="2014-05" db="EMBL/GenBank/DDBJ databases">
        <title>Cellulosimicrobium funkei U11 genome.</title>
        <authorList>
            <person name="Hu C."/>
            <person name="Gong Y."/>
            <person name="Wan W."/>
            <person name="Jiang M."/>
        </authorList>
    </citation>
    <scope>NUCLEOTIDE SEQUENCE [LARGE SCALE GENOMIC DNA]</scope>
    <source>
        <strain evidence="4 5">U11</strain>
    </source>
</reference>
<name>A0A0H2KPK8_9MICO</name>